<dbReference type="InterPro" id="IPR001296">
    <property type="entry name" value="Glyco_trans_1"/>
</dbReference>
<dbReference type="Gene3D" id="3.40.50.2000">
    <property type="entry name" value="Glycogen Phosphorylase B"/>
    <property type="match status" value="2"/>
</dbReference>
<name>A0A1F5HGU9_9BACT</name>
<dbReference type="CDD" id="cd03809">
    <property type="entry name" value="GT4_MtfB-like"/>
    <property type="match status" value="1"/>
</dbReference>
<dbReference type="Proteomes" id="UP000178369">
    <property type="component" value="Unassembled WGS sequence"/>
</dbReference>
<comment type="caution">
    <text evidence="4">The sequence shown here is derived from an EMBL/GenBank/DDBJ whole genome shotgun (WGS) entry which is preliminary data.</text>
</comment>
<evidence type="ECO:0000313" key="4">
    <source>
        <dbReference type="EMBL" id="OGE03331.1"/>
    </source>
</evidence>
<dbReference type="InterPro" id="IPR028098">
    <property type="entry name" value="Glyco_trans_4-like_N"/>
</dbReference>
<organism evidence="4 5">
    <name type="scientific">Candidatus Curtissbacteria bacterium RIFCSPHIGHO2_12_FULL_41_17</name>
    <dbReference type="NCBI Taxonomy" id="1797722"/>
    <lineage>
        <taxon>Bacteria</taxon>
        <taxon>Candidatus Curtissiibacteriota</taxon>
    </lineage>
</organism>
<dbReference type="Pfam" id="PF00534">
    <property type="entry name" value="Glycos_transf_1"/>
    <property type="match status" value="1"/>
</dbReference>
<dbReference type="PANTHER" id="PTHR46401:SF2">
    <property type="entry name" value="GLYCOSYLTRANSFERASE WBBK-RELATED"/>
    <property type="match status" value="1"/>
</dbReference>
<proteinExistence type="predicted"/>
<dbReference type="SUPFAM" id="SSF53756">
    <property type="entry name" value="UDP-Glycosyltransferase/glycogen phosphorylase"/>
    <property type="match status" value="1"/>
</dbReference>
<evidence type="ECO:0000259" key="3">
    <source>
        <dbReference type="Pfam" id="PF13439"/>
    </source>
</evidence>
<dbReference type="Pfam" id="PF13439">
    <property type="entry name" value="Glyco_transf_4"/>
    <property type="match status" value="1"/>
</dbReference>
<evidence type="ECO:0000256" key="1">
    <source>
        <dbReference type="ARBA" id="ARBA00022679"/>
    </source>
</evidence>
<gene>
    <name evidence="4" type="ORF">A3F45_03280</name>
</gene>
<sequence length="395" mass="45537">MRIGIDARFVGPEGTGLGKYTEKLILNLVLLDSRNQYFIFLKDSNWDYLALKSKNFKKVPANIPWYSIEEQLRMEQIYNSKNLDLVHIPHFNAPLFYRGKFIVTVHDLIHHHFKEQSTTTRNLLFFKTKRIGYQIVIKNAIKRSQKIIVPSNFVKEEIFSNFKVKPAKIVVTYEAAEEEYSKNWKLESEVLLRKIGNWKLPKRNPFLVYVGNAYPHKNLNNLLDAFKLLVDSSQSAVHRLKKTVNSEPTTDNLRLIIVCPRDIFSQRLQSEIKNRNLEDKVEIKGYLKPDELSKLFQKAQAYVFPSLSEGFGIPGLNAMAAGLPVVCSDIPVLHEVYGEAAIYFNPHDPKDIAGKIKKVLTSDTGSELVKKGREQVKKYSWQKMAQETLEVYEST</sequence>
<evidence type="ECO:0000313" key="5">
    <source>
        <dbReference type="Proteomes" id="UP000178369"/>
    </source>
</evidence>
<dbReference type="EMBL" id="MFBL01000057">
    <property type="protein sequence ID" value="OGE03331.1"/>
    <property type="molecule type" value="Genomic_DNA"/>
</dbReference>
<feature type="domain" description="Glycosyl transferase family 1" evidence="2">
    <location>
        <begin position="198"/>
        <end position="371"/>
    </location>
</feature>
<evidence type="ECO:0000259" key="2">
    <source>
        <dbReference type="Pfam" id="PF00534"/>
    </source>
</evidence>
<dbReference type="GO" id="GO:0009103">
    <property type="term" value="P:lipopolysaccharide biosynthetic process"/>
    <property type="evidence" value="ECO:0007669"/>
    <property type="project" value="TreeGrafter"/>
</dbReference>
<dbReference type="PANTHER" id="PTHR46401">
    <property type="entry name" value="GLYCOSYLTRANSFERASE WBBK-RELATED"/>
    <property type="match status" value="1"/>
</dbReference>
<evidence type="ECO:0008006" key="6">
    <source>
        <dbReference type="Google" id="ProtNLM"/>
    </source>
</evidence>
<reference evidence="4 5" key="1">
    <citation type="journal article" date="2016" name="Nat. Commun.">
        <title>Thousands of microbial genomes shed light on interconnected biogeochemical processes in an aquifer system.</title>
        <authorList>
            <person name="Anantharaman K."/>
            <person name="Brown C.T."/>
            <person name="Hug L.A."/>
            <person name="Sharon I."/>
            <person name="Castelle C.J."/>
            <person name="Probst A.J."/>
            <person name="Thomas B.C."/>
            <person name="Singh A."/>
            <person name="Wilkins M.J."/>
            <person name="Karaoz U."/>
            <person name="Brodie E.L."/>
            <person name="Williams K.H."/>
            <person name="Hubbard S.S."/>
            <person name="Banfield J.F."/>
        </authorList>
    </citation>
    <scope>NUCLEOTIDE SEQUENCE [LARGE SCALE GENOMIC DNA]</scope>
</reference>
<feature type="domain" description="Glycosyltransferase subfamily 4-like N-terminal" evidence="3">
    <location>
        <begin position="64"/>
        <end position="173"/>
    </location>
</feature>
<accession>A0A1F5HGU9</accession>
<keyword evidence="1" id="KW-0808">Transferase</keyword>
<dbReference type="GO" id="GO:0016757">
    <property type="term" value="F:glycosyltransferase activity"/>
    <property type="evidence" value="ECO:0007669"/>
    <property type="project" value="InterPro"/>
</dbReference>
<protein>
    <recommendedName>
        <fullName evidence="6">Glycosyl transferase family 1 domain-containing protein</fullName>
    </recommendedName>
</protein>
<dbReference type="AlphaFoldDB" id="A0A1F5HGU9"/>